<dbReference type="EMBL" id="ML179218">
    <property type="protein sequence ID" value="THU94652.1"/>
    <property type="molecule type" value="Genomic_DNA"/>
</dbReference>
<evidence type="ECO:0000256" key="1">
    <source>
        <dbReference type="SAM" id="MobiDB-lite"/>
    </source>
</evidence>
<dbReference type="Proteomes" id="UP000297245">
    <property type="component" value="Unassembled WGS sequence"/>
</dbReference>
<evidence type="ECO:0000313" key="3">
    <source>
        <dbReference type="Proteomes" id="UP000297245"/>
    </source>
</evidence>
<sequence>MQQTSDNSVVSIPFTSNKIADRDFHCERKDCKRLVHAGEAQGWFKDPMERWKRVCAECKVIYDARAAATTRQTARIWHNNNGSQAMSSLTSMAPPPPPPVPTPQGPDPCRIAQSVNAAQKSDAPRHATRVTAIGFGGSGPQVNAYPPLPAYLGTGAPMAVQLLCPVLAQLGIHQSITNMNHRLNYGAIGLTLQVVRISVSILV</sequence>
<dbReference type="AlphaFoldDB" id="A0A4S8LY54"/>
<gene>
    <name evidence="2" type="ORF">K435DRAFT_860283</name>
</gene>
<reference evidence="2 3" key="1">
    <citation type="journal article" date="2019" name="Nat. Ecol. Evol.">
        <title>Megaphylogeny resolves global patterns of mushroom evolution.</title>
        <authorList>
            <person name="Varga T."/>
            <person name="Krizsan K."/>
            <person name="Foldi C."/>
            <person name="Dima B."/>
            <person name="Sanchez-Garcia M."/>
            <person name="Sanchez-Ramirez S."/>
            <person name="Szollosi G.J."/>
            <person name="Szarkandi J.G."/>
            <person name="Papp V."/>
            <person name="Albert L."/>
            <person name="Andreopoulos W."/>
            <person name="Angelini C."/>
            <person name="Antonin V."/>
            <person name="Barry K.W."/>
            <person name="Bougher N.L."/>
            <person name="Buchanan P."/>
            <person name="Buyck B."/>
            <person name="Bense V."/>
            <person name="Catcheside P."/>
            <person name="Chovatia M."/>
            <person name="Cooper J."/>
            <person name="Damon W."/>
            <person name="Desjardin D."/>
            <person name="Finy P."/>
            <person name="Geml J."/>
            <person name="Haridas S."/>
            <person name="Hughes K."/>
            <person name="Justo A."/>
            <person name="Karasinski D."/>
            <person name="Kautmanova I."/>
            <person name="Kiss B."/>
            <person name="Kocsube S."/>
            <person name="Kotiranta H."/>
            <person name="LaButti K.M."/>
            <person name="Lechner B.E."/>
            <person name="Liimatainen K."/>
            <person name="Lipzen A."/>
            <person name="Lukacs Z."/>
            <person name="Mihaltcheva S."/>
            <person name="Morgado L.N."/>
            <person name="Niskanen T."/>
            <person name="Noordeloos M.E."/>
            <person name="Ohm R.A."/>
            <person name="Ortiz-Santana B."/>
            <person name="Ovrebo C."/>
            <person name="Racz N."/>
            <person name="Riley R."/>
            <person name="Savchenko A."/>
            <person name="Shiryaev A."/>
            <person name="Soop K."/>
            <person name="Spirin V."/>
            <person name="Szebenyi C."/>
            <person name="Tomsovsky M."/>
            <person name="Tulloss R.E."/>
            <person name="Uehling J."/>
            <person name="Grigoriev I.V."/>
            <person name="Vagvolgyi C."/>
            <person name="Papp T."/>
            <person name="Martin F.M."/>
            <person name="Miettinen O."/>
            <person name="Hibbett D.S."/>
            <person name="Nagy L.G."/>
        </authorList>
    </citation>
    <scope>NUCLEOTIDE SEQUENCE [LARGE SCALE GENOMIC DNA]</scope>
    <source>
        <strain evidence="2 3">CBS 962.96</strain>
    </source>
</reference>
<feature type="compositionally biased region" description="Polar residues" evidence="1">
    <location>
        <begin position="82"/>
        <end position="91"/>
    </location>
</feature>
<accession>A0A4S8LY54</accession>
<feature type="region of interest" description="Disordered" evidence="1">
    <location>
        <begin position="82"/>
        <end position="103"/>
    </location>
</feature>
<evidence type="ECO:0000313" key="2">
    <source>
        <dbReference type="EMBL" id="THU94652.1"/>
    </source>
</evidence>
<feature type="compositionally biased region" description="Pro residues" evidence="1">
    <location>
        <begin position="93"/>
        <end position="103"/>
    </location>
</feature>
<proteinExistence type="predicted"/>
<name>A0A4S8LY54_DENBC</name>
<protein>
    <submittedName>
        <fullName evidence="2">Uncharacterized protein</fullName>
    </submittedName>
</protein>
<keyword evidence="3" id="KW-1185">Reference proteome</keyword>
<organism evidence="2 3">
    <name type="scientific">Dendrothele bispora (strain CBS 962.96)</name>
    <dbReference type="NCBI Taxonomy" id="1314807"/>
    <lineage>
        <taxon>Eukaryota</taxon>
        <taxon>Fungi</taxon>
        <taxon>Dikarya</taxon>
        <taxon>Basidiomycota</taxon>
        <taxon>Agaricomycotina</taxon>
        <taxon>Agaricomycetes</taxon>
        <taxon>Agaricomycetidae</taxon>
        <taxon>Agaricales</taxon>
        <taxon>Agaricales incertae sedis</taxon>
        <taxon>Dendrothele</taxon>
    </lineage>
</organism>